<name>A0A1I7NBJ9_9BACT</name>
<reference evidence="3" key="1">
    <citation type="submission" date="2016-10" db="EMBL/GenBank/DDBJ databases">
        <authorList>
            <person name="Varghese N."/>
            <person name="Submissions S."/>
        </authorList>
    </citation>
    <scope>NUCLEOTIDE SEQUENCE [LARGE SCALE GENOMIC DNA]</scope>
    <source>
        <strain evidence="3">DSM 14807</strain>
    </source>
</reference>
<gene>
    <name evidence="2" type="ORF">SAMN05660895_1237</name>
</gene>
<accession>A0A1I7NBJ9</accession>
<protein>
    <submittedName>
        <fullName evidence="2">Glycosyl transferase family 2</fullName>
    </submittedName>
</protein>
<dbReference type="CDD" id="cd00761">
    <property type="entry name" value="Glyco_tranf_GTA_type"/>
    <property type="match status" value="1"/>
</dbReference>
<dbReference type="InterPro" id="IPR029044">
    <property type="entry name" value="Nucleotide-diphossugar_trans"/>
</dbReference>
<keyword evidence="2" id="KW-0808">Transferase</keyword>
<dbReference type="InterPro" id="IPR001173">
    <property type="entry name" value="Glyco_trans_2-like"/>
</dbReference>
<proteinExistence type="predicted"/>
<keyword evidence="3" id="KW-1185">Reference proteome</keyword>
<dbReference type="Gene3D" id="3.90.550.10">
    <property type="entry name" value="Spore Coat Polysaccharide Biosynthesis Protein SpsA, Chain A"/>
    <property type="match status" value="1"/>
</dbReference>
<feature type="domain" description="Glycosyltransferase 2-like" evidence="1">
    <location>
        <begin position="8"/>
        <end position="117"/>
    </location>
</feature>
<evidence type="ECO:0000313" key="3">
    <source>
        <dbReference type="Proteomes" id="UP000199537"/>
    </source>
</evidence>
<dbReference type="RefSeq" id="WP_177224126.1">
    <property type="nucleotide sequence ID" value="NZ_FPCJ01000001.1"/>
</dbReference>
<evidence type="ECO:0000313" key="2">
    <source>
        <dbReference type="EMBL" id="SFV32045.1"/>
    </source>
</evidence>
<dbReference type="EMBL" id="FPCJ01000001">
    <property type="protein sequence ID" value="SFV32045.1"/>
    <property type="molecule type" value="Genomic_DNA"/>
</dbReference>
<sequence length="295" mass="34447">MPSNPTVSVLIPFYQAGRFIGEAIESVVMQTYRDWELLLIDDGTTDESAQIARQWAERYPDRIYLLNHPDHSNHGLPAARNLGLSHARGRYVALLDADDVWLPEKLETQIRLARRFPECGLFGEGSLYWYSWSGQSNTGQDEIIYPGIRLDARIDPPEAALTLYPLGKGAAPCPSSLLMKTETLKKLDGFETAFSGPYMVFEDQAFLMKFYLQEPVYFAATCLNRYRQRPDSLMGSWQQNHHEYEIHRYYFHWLEHYLKAHFRLPDPRVEKALRQARSEYSFWKQIKNQIFRFIP</sequence>
<evidence type="ECO:0000259" key="1">
    <source>
        <dbReference type="Pfam" id="PF00535"/>
    </source>
</evidence>
<dbReference type="Proteomes" id="UP000199537">
    <property type="component" value="Unassembled WGS sequence"/>
</dbReference>
<dbReference type="AlphaFoldDB" id="A0A1I7NBJ9"/>
<dbReference type="PANTHER" id="PTHR22916">
    <property type="entry name" value="GLYCOSYLTRANSFERASE"/>
    <property type="match status" value="1"/>
</dbReference>
<dbReference type="Pfam" id="PF00535">
    <property type="entry name" value="Glycos_transf_2"/>
    <property type="match status" value="1"/>
</dbReference>
<organism evidence="2 3">
    <name type="scientific">Thermoflavifilum thermophilum</name>
    <dbReference type="NCBI Taxonomy" id="1393122"/>
    <lineage>
        <taxon>Bacteria</taxon>
        <taxon>Pseudomonadati</taxon>
        <taxon>Bacteroidota</taxon>
        <taxon>Chitinophagia</taxon>
        <taxon>Chitinophagales</taxon>
        <taxon>Chitinophagaceae</taxon>
        <taxon>Thermoflavifilum</taxon>
    </lineage>
</organism>
<dbReference type="STRING" id="1393122.SAMN05660895_1237"/>
<dbReference type="PANTHER" id="PTHR22916:SF3">
    <property type="entry name" value="UDP-GLCNAC:BETAGAL BETA-1,3-N-ACETYLGLUCOSAMINYLTRANSFERASE-LIKE PROTEIN 1"/>
    <property type="match status" value="1"/>
</dbReference>
<dbReference type="SUPFAM" id="SSF53448">
    <property type="entry name" value="Nucleotide-diphospho-sugar transferases"/>
    <property type="match status" value="1"/>
</dbReference>
<dbReference type="GO" id="GO:0016758">
    <property type="term" value="F:hexosyltransferase activity"/>
    <property type="evidence" value="ECO:0007669"/>
    <property type="project" value="UniProtKB-ARBA"/>
</dbReference>